<accession>A6G9C8</accession>
<protein>
    <recommendedName>
        <fullName evidence="5">Lipoprotein</fullName>
    </recommendedName>
</protein>
<name>A6G9C8_9BACT</name>
<reference evidence="3 4" key="1">
    <citation type="submission" date="2007-06" db="EMBL/GenBank/DDBJ databases">
        <authorList>
            <person name="Shimkets L."/>
            <person name="Ferriera S."/>
            <person name="Johnson J."/>
            <person name="Kravitz S."/>
            <person name="Beeson K."/>
            <person name="Sutton G."/>
            <person name="Rogers Y.-H."/>
            <person name="Friedman R."/>
            <person name="Frazier M."/>
            <person name="Venter J.C."/>
        </authorList>
    </citation>
    <scope>NUCLEOTIDE SEQUENCE [LARGE SCALE GENOMIC DNA]</scope>
    <source>
        <strain evidence="3 4">SIR-1</strain>
    </source>
</reference>
<sequence>MRQSISMTFPCLFVLASLATAPACLSDVPNDDTFVAEDETSADEAPEEETETFIPSDDEGDGPISTCDPFEQGCPDGEKCVPYASTGGNWDANKCVPVLGDGAPGDECTWDGAVEATDSCDASSHCWEVAEVDGMLVGTCTSFCEGSPDDPQCNQGTSCLIANTSINLCVPSCDPLLQDCQEGQGCYWAANGDQQFQCIFHSGSEIATGEACGFINDCQPSNLCADASLLPACDGSSCCASYCELGNADCGEGTECVPFFEDNTAPPEYVDVGVCIIPGA</sequence>
<feature type="compositionally biased region" description="Acidic residues" evidence="1">
    <location>
        <begin position="37"/>
        <end position="61"/>
    </location>
</feature>
<evidence type="ECO:0000313" key="3">
    <source>
        <dbReference type="EMBL" id="EDM77550.1"/>
    </source>
</evidence>
<organism evidence="3 4">
    <name type="scientific">Plesiocystis pacifica SIR-1</name>
    <dbReference type="NCBI Taxonomy" id="391625"/>
    <lineage>
        <taxon>Bacteria</taxon>
        <taxon>Pseudomonadati</taxon>
        <taxon>Myxococcota</taxon>
        <taxon>Polyangia</taxon>
        <taxon>Nannocystales</taxon>
        <taxon>Nannocystaceae</taxon>
        <taxon>Plesiocystis</taxon>
    </lineage>
</organism>
<dbReference type="AlphaFoldDB" id="A6G9C8"/>
<feature type="region of interest" description="Disordered" evidence="1">
    <location>
        <begin position="37"/>
        <end position="62"/>
    </location>
</feature>
<dbReference type="Proteomes" id="UP000005801">
    <property type="component" value="Unassembled WGS sequence"/>
</dbReference>
<evidence type="ECO:0008006" key="5">
    <source>
        <dbReference type="Google" id="ProtNLM"/>
    </source>
</evidence>
<keyword evidence="4" id="KW-1185">Reference proteome</keyword>
<gene>
    <name evidence="3" type="ORF">PPSIR1_09610</name>
</gene>
<dbReference type="EMBL" id="ABCS01000044">
    <property type="protein sequence ID" value="EDM77550.1"/>
    <property type="molecule type" value="Genomic_DNA"/>
</dbReference>
<evidence type="ECO:0000256" key="1">
    <source>
        <dbReference type="SAM" id="MobiDB-lite"/>
    </source>
</evidence>
<feature type="signal peptide" evidence="2">
    <location>
        <begin position="1"/>
        <end position="26"/>
    </location>
</feature>
<keyword evidence="2" id="KW-0732">Signal</keyword>
<evidence type="ECO:0000256" key="2">
    <source>
        <dbReference type="SAM" id="SignalP"/>
    </source>
</evidence>
<proteinExistence type="predicted"/>
<comment type="caution">
    <text evidence="3">The sequence shown here is derived from an EMBL/GenBank/DDBJ whole genome shotgun (WGS) entry which is preliminary data.</text>
</comment>
<feature type="chain" id="PRO_5002697546" description="Lipoprotein" evidence="2">
    <location>
        <begin position="27"/>
        <end position="280"/>
    </location>
</feature>
<evidence type="ECO:0000313" key="4">
    <source>
        <dbReference type="Proteomes" id="UP000005801"/>
    </source>
</evidence>